<evidence type="ECO:0000313" key="5">
    <source>
        <dbReference type="Proteomes" id="UP000000314"/>
    </source>
</evidence>
<dbReference type="EMBL" id="FN392319">
    <property type="protein sequence ID" value="CAY68214.1"/>
    <property type="molecule type" value="Genomic_DNA"/>
</dbReference>
<dbReference type="HOGENOM" id="CLU_118853_4_1_1"/>
<evidence type="ECO:0000256" key="1">
    <source>
        <dbReference type="ARBA" id="ARBA00005567"/>
    </source>
</evidence>
<name>C4QY91_KOMPG</name>
<organism evidence="4 5">
    <name type="scientific">Komagataella phaffii (strain GS115 / ATCC 20864)</name>
    <name type="common">Yeast</name>
    <name type="synonym">Pichia pastoris</name>
    <dbReference type="NCBI Taxonomy" id="644223"/>
    <lineage>
        <taxon>Eukaryota</taxon>
        <taxon>Fungi</taxon>
        <taxon>Dikarya</taxon>
        <taxon>Ascomycota</taxon>
        <taxon>Saccharomycotina</taxon>
        <taxon>Pichiomycetes</taxon>
        <taxon>Pichiales</taxon>
        <taxon>Pichiaceae</taxon>
        <taxon>Komagataella</taxon>
    </lineage>
</organism>
<dbReference type="PROSITE" id="PS51228">
    <property type="entry name" value="ACB_2"/>
    <property type="match status" value="1"/>
</dbReference>
<dbReference type="SUPFAM" id="SSF47027">
    <property type="entry name" value="Acyl-CoA binding protein"/>
    <property type="match status" value="1"/>
</dbReference>
<dbReference type="AlphaFoldDB" id="C4QY91"/>
<dbReference type="KEGG" id="ppa:PAS_chr1-4_0674"/>
<dbReference type="GeneID" id="8196961"/>
<keyword evidence="2" id="KW-0446">Lipid-binding</keyword>
<gene>
    <name evidence="4" type="ordered locus">PAS_chr1-4_0674</name>
</gene>
<proteinExistence type="inferred from homology"/>
<dbReference type="OrthoDB" id="346910at2759"/>
<dbReference type="PANTHER" id="PTHR23310">
    <property type="entry name" value="ACYL-COA-BINDING PROTEIN, ACBP"/>
    <property type="match status" value="1"/>
</dbReference>
<accession>C4QY91</accession>
<dbReference type="Proteomes" id="UP000000314">
    <property type="component" value="Chromosome 1"/>
</dbReference>
<evidence type="ECO:0000313" key="4">
    <source>
        <dbReference type="EMBL" id="CAY68214.1"/>
    </source>
</evidence>
<dbReference type="FunFam" id="1.20.80.10:FF:000010">
    <property type="entry name" value="Acyl-CoA-binding domain-containing protein 5"/>
    <property type="match status" value="1"/>
</dbReference>
<dbReference type="GO" id="GO:0036042">
    <property type="term" value="F:long-chain fatty acyl-CoA binding"/>
    <property type="evidence" value="ECO:0007669"/>
    <property type="project" value="EnsemblFungi"/>
</dbReference>
<dbReference type="PANTHER" id="PTHR23310:SF62">
    <property type="entry name" value="ACYL-COA BINDING PROTEIN 1, ISOFORM A"/>
    <property type="match status" value="1"/>
</dbReference>
<evidence type="ECO:0000259" key="3">
    <source>
        <dbReference type="PROSITE" id="PS51228"/>
    </source>
</evidence>
<dbReference type="OMA" id="RYKFEAW"/>
<dbReference type="FunCoup" id="C4QY91">
    <property type="interactions" value="409"/>
</dbReference>
<dbReference type="InterPro" id="IPR035984">
    <property type="entry name" value="Acyl-CoA-binding_sf"/>
</dbReference>
<keyword evidence="5" id="KW-1185">Reference proteome</keyword>
<dbReference type="InterPro" id="IPR000582">
    <property type="entry name" value="Acyl-CoA-binding_protein"/>
</dbReference>
<evidence type="ECO:0000256" key="2">
    <source>
        <dbReference type="ARBA" id="ARBA00023121"/>
    </source>
</evidence>
<dbReference type="InParanoid" id="C4QY91"/>
<dbReference type="GO" id="GO:0042761">
    <property type="term" value="P:very long-chain fatty acid biosynthetic process"/>
    <property type="evidence" value="ECO:0007669"/>
    <property type="project" value="EnsemblFungi"/>
</dbReference>
<feature type="domain" description="ACB" evidence="3">
    <location>
        <begin position="2"/>
        <end position="86"/>
    </location>
</feature>
<dbReference type="RefSeq" id="XP_002490495.1">
    <property type="nucleotide sequence ID" value="XM_002490450.1"/>
</dbReference>
<sequence length="86" mass="9838">MVSQEFNDKAEAVKNLKTKPNNDELLKLYGLFKQATVGDNTTEKPGVFDFKGKAKWEAWDKLKGTSQEEAEQEYIAYVGDLEDKYN</sequence>
<protein>
    <recommendedName>
        <fullName evidence="3">ACB domain-containing protein</fullName>
    </recommendedName>
</protein>
<dbReference type="SMR" id="C4QY91"/>
<dbReference type="STRING" id="644223.C4QY91"/>
<reference evidence="4 5" key="1">
    <citation type="journal article" date="2009" name="Nat. Biotechnol.">
        <title>Genome sequence of the recombinant protein production host Pichia pastoris.</title>
        <authorList>
            <person name="De Schutter K."/>
            <person name="Lin Y.C."/>
            <person name="Tiels P."/>
            <person name="Van Hecke A."/>
            <person name="Glinka S."/>
            <person name="Weber-Lehmann J."/>
            <person name="Rouze P."/>
            <person name="Van de Peer Y."/>
            <person name="Callewaert N."/>
        </authorList>
    </citation>
    <scope>NUCLEOTIDE SEQUENCE [LARGE SCALE GENOMIC DNA]</scope>
    <source>
        <strain evidence="5">GS115 / ATCC 20864</strain>
    </source>
</reference>
<comment type="similarity">
    <text evidence="1">Belongs to the ACBP family.</text>
</comment>
<dbReference type="InterPro" id="IPR014352">
    <property type="entry name" value="FERM/acyl-CoA-bd_prot_sf"/>
</dbReference>
<dbReference type="GO" id="GO:0005576">
    <property type="term" value="C:extracellular region"/>
    <property type="evidence" value="ECO:0007669"/>
    <property type="project" value="EnsemblFungi"/>
</dbReference>
<dbReference type="Gene3D" id="1.20.80.10">
    <property type="match status" value="1"/>
</dbReference>
<dbReference type="PRINTS" id="PR00689">
    <property type="entry name" value="ACOABINDINGP"/>
</dbReference>
<dbReference type="eggNOG" id="KOG0817">
    <property type="taxonomic scope" value="Eukaryota"/>
</dbReference>
<dbReference type="Pfam" id="PF00887">
    <property type="entry name" value="ACBP"/>
    <property type="match status" value="1"/>
</dbReference>